<accession>A0A8S5T3A9</accession>
<reference evidence="1" key="1">
    <citation type="journal article" date="2021" name="Proc. Natl. Acad. Sci. U.S.A.">
        <title>A Catalog of Tens of Thousands of Viruses from Human Metagenomes Reveals Hidden Associations with Chronic Diseases.</title>
        <authorList>
            <person name="Tisza M.J."/>
            <person name="Buck C.B."/>
        </authorList>
    </citation>
    <scope>NUCLEOTIDE SEQUENCE</scope>
    <source>
        <strain evidence="1">Ct31P9</strain>
    </source>
</reference>
<dbReference type="EMBL" id="BK032738">
    <property type="protein sequence ID" value="DAF57745.1"/>
    <property type="molecule type" value="Genomic_DNA"/>
</dbReference>
<sequence length="88" mass="10179">MQIIRYGKERPADVLYRRSQVGIIGRYGLEEFIVYDGDCQWKDRAVMRGIIDDVKFRANGELNKYGELRTDAVIDVDKIVDAVINRKA</sequence>
<organism evidence="1">
    <name type="scientific">Myoviridae sp. ct31P9</name>
    <dbReference type="NCBI Taxonomy" id="2827657"/>
    <lineage>
        <taxon>Viruses</taxon>
        <taxon>Duplodnaviria</taxon>
        <taxon>Heunggongvirae</taxon>
        <taxon>Uroviricota</taxon>
        <taxon>Caudoviricetes</taxon>
    </lineage>
</organism>
<proteinExistence type="predicted"/>
<evidence type="ECO:0000313" key="1">
    <source>
        <dbReference type="EMBL" id="DAF57745.1"/>
    </source>
</evidence>
<name>A0A8S5T3A9_9CAUD</name>
<protein>
    <submittedName>
        <fullName evidence="1">Uncharacterized protein</fullName>
    </submittedName>
</protein>